<evidence type="ECO:0000256" key="2">
    <source>
        <dbReference type="ARBA" id="ARBA00004782"/>
    </source>
</evidence>
<comment type="pathway">
    <text evidence="2 15">Amino-acid degradation; L-phenylalanine degradation; acetoacetate and fumarate from L-phenylalanine: step 6/6.</text>
</comment>
<dbReference type="AlphaFoldDB" id="A0A6J2X1F8"/>
<dbReference type="InterPro" id="IPR005959">
    <property type="entry name" value="Fumarylacetoacetase"/>
</dbReference>
<dbReference type="GO" id="GO:0046872">
    <property type="term" value="F:metal ion binding"/>
    <property type="evidence" value="ECO:0007669"/>
    <property type="project" value="UniProtKB-UniRule"/>
</dbReference>
<dbReference type="SUPFAM" id="SSF56529">
    <property type="entry name" value="FAH"/>
    <property type="match status" value="1"/>
</dbReference>
<dbReference type="PANTHER" id="PTHR43069">
    <property type="entry name" value="FUMARYLACETOACETASE"/>
    <property type="match status" value="1"/>
</dbReference>
<sequence>MAVVSIWKRLLALFCTLKTVSEYNCSFNMSFIKVNESSDFPYHNLPYGVFSTADNPRRRIGVAIGDHILDLSVVKHLFSGPVLSRHRDVFDQPTLNAFMGLGYEAWKEARKDLQKLLSASEPTLRDDVNLRNRAFVDQSSAVMHLPAEIGDYTDFYSSRDHATNVGIMFRGKENALMPNWLHLPVGYHGRASSVVVSGTPIRRPQGQMRPDQTKPPVFGASKQLDIELEMAFFVGAGNKLGEPIPVEKAHEHIFGMVLMNDWSARDIQAWEYVPLGPFLGKNFGTTISPWVVPMEALLPFVQPNAVQDPKPLPYLRHDDPYTFDINLFVSVKGEGMKEAATICKSNFKYMYWTMKQQLAHHTINGCNVRPGDLLASGTISGPDPESFGSMLELSWRGSKTIDLGGGETRTFLKDGDEVTLTGYCQGQGYRVGFGQCKAKIIPALPH</sequence>
<feature type="binding site" evidence="14">
    <location>
        <position position="261"/>
    </location>
    <ligand>
        <name>Ca(2+)</name>
        <dbReference type="ChEBI" id="CHEBI:29108"/>
    </ligand>
</feature>
<evidence type="ECO:0000256" key="5">
    <source>
        <dbReference type="ARBA" id="ARBA00014741"/>
    </source>
</evidence>
<dbReference type="FunFam" id="2.30.30.230:FF:000001">
    <property type="entry name" value="Fumarylacetoacetase"/>
    <property type="match status" value="1"/>
</dbReference>
<dbReference type="FunFam" id="3.90.850.10:FF:000004">
    <property type="entry name" value="Fumarylacetoacetase"/>
    <property type="match status" value="1"/>
</dbReference>
<keyword evidence="19" id="KW-1185">Reference proteome</keyword>
<dbReference type="InParanoid" id="A0A6J2X1F8"/>
<evidence type="ECO:0000256" key="14">
    <source>
        <dbReference type="PIRSR" id="PIRSR605959-3"/>
    </source>
</evidence>
<feature type="signal peptide" evidence="16">
    <location>
        <begin position="1"/>
        <end position="22"/>
    </location>
</feature>
<feature type="binding site" evidence="14">
    <location>
        <position position="285"/>
    </location>
    <ligand>
        <name>Mg(2+)</name>
        <dbReference type="ChEBI" id="CHEBI:18420"/>
    </ligand>
</feature>
<name>A0A6J2X1F8_CHACN</name>
<keyword evidence="8 14" id="KW-0106">Calcium</keyword>
<keyword evidence="7 15" id="KW-0378">Hydrolase</keyword>
<keyword evidence="6 14" id="KW-0479">Metal-binding</keyword>
<keyword evidence="10 15" id="KW-0828">Tyrosine catabolism</keyword>
<evidence type="ECO:0000256" key="7">
    <source>
        <dbReference type="ARBA" id="ARBA00022801"/>
    </source>
</evidence>
<dbReference type="InterPro" id="IPR036663">
    <property type="entry name" value="Fumarylacetoacetase_C_sf"/>
</dbReference>
<dbReference type="Gene3D" id="3.90.850.10">
    <property type="entry name" value="Fumarylacetoacetase-like, C-terminal domain"/>
    <property type="match status" value="1"/>
</dbReference>
<feature type="binding site" evidence="14">
    <location>
        <position position="261"/>
    </location>
    <ligand>
        <name>Mg(2+)</name>
        <dbReference type="ChEBI" id="CHEBI:18420"/>
    </ligand>
</feature>
<accession>A0A6J2X1F8</accession>
<organism evidence="19 20">
    <name type="scientific">Chanos chanos</name>
    <name type="common">Milkfish</name>
    <name type="synonym">Mugil chanos</name>
    <dbReference type="NCBI Taxonomy" id="29144"/>
    <lineage>
        <taxon>Eukaryota</taxon>
        <taxon>Metazoa</taxon>
        <taxon>Chordata</taxon>
        <taxon>Craniata</taxon>
        <taxon>Vertebrata</taxon>
        <taxon>Euteleostomi</taxon>
        <taxon>Actinopterygii</taxon>
        <taxon>Neopterygii</taxon>
        <taxon>Teleostei</taxon>
        <taxon>Ostariophysi</taxon>
        <taxon>Gonorynchiformes</taxon>
        <taxon>Chanidae</taxon>
        <taxon>Chanos</taxon>
    </lineage>
</organism>
<feature type="binding site" evidence="13">
    <location>
        <position position="156"/>
    </location>
    <ligand>
        <name>substrate</name>
    </ligand>
</feature>
<dbReference type="OrthoDB" id="9971669at2759"/>
<dbReference type="RefSeq" id="XP_030650176.1">
    <property type="nucleotide sequence ID" value="XM_030794316.1"/>
</dbReference>
<reference evidence="20" key="1">
    <citation type="submission" date="2025-08" db="UniProtKB">
        <authorList>
            <consortium name="RefSeq"/>
        </authorList>
    </citation>
    <scope>IDENTIFICATION</scope>
</reference>
<evidence type="ECO:0000313" key="20">
    <source>
        <dbReference type="RefSeq" id="XP_030650176.1"/>
    </source>
</evidence>
<keyword evidence="11 15" id="KW-0585">Phenylalanine catabolism</keyword>
<dbReference type="Gene3D" id="2.30.30.230">
    <property type="entry name" value="Fumarylacetoacetase, N-terminal domain"/>
    <property type="match status" value="1"/>
</dbReference>
<evidence type="ECO:0000256" key="6">
    <source>
        <dbReference type="ARBA" id="ARBA00022723"/>
    </source>
</evidence>
<evidence type="ECO:0000256" key="9">
    <source>
        <dbReference type="ARBA" id="ARBA00022842"/>
    </source>
</evidence>
<feature type="binding site" evidence="14">
    <location>
        <position position="227"/>
    </location>
    <ligand>
        <name>Ca(2+)</name>
        <dbReference type="ChEBI" id="CHEBI:29108"/>
    </ligand>
</feature>
<feature type="active site" description="Proton acceptor" evidence="12">
    <location>
        <position position="161"/>
    </location>
</feature>
<dbReference type="Pfam" id="PF01557">
    <property type="entry name" value="FAA_hydrolase"/>
    <property type="match status" value="1"/>
</dbReference>
<evidence type="ECO:0000256" key="13">
    <source>
        <dbReference type="PIRSR" id="PIRSR605959-2"/>
    </source>
</evidence>
<feature type="chain" id="PRO_5026810225" description="Fumarylacetoacetase" evidence="16">
    <location>
        <begin position="23"/>
        <end position="446"/>
    </location>
</feature>
<dbReference type="GO" id="GO:0006559">
    <property type="term" value="P:L-phenylalanine catabolic process"/>
    <property type="evidence" value="ECO:0007669"/>
    <property type="project" value="UniProtKB-UniRule"/>
</dbReference>
<dbReference type="GO" id="GO:0006572">
    <property type="term" value="P:L-tyrosine catabolic process"/>
    <property type="evidence" value="ECO:0007669"/>
    <property type="project" value="UniProtKB-UniRule"/>
</dbReference>
<dbReference type="InterPro" id="IPR011234">
    <property type="entry name" value="Fumarylacetoacetase-like_C"/>
</dbReference>
<evidence type="ECO:0000256" key="10">
    <source>
        <dbReference type="ARBA" id="ARBA00022878"/>
    </source>
</evidence>
<evidence type="ECO:0000256" key="15">
    <source>
        <dbReference type="RuleBase" id="RU366008"/>
    </source>
</evidence>
<evidence type="ECO:0000313" key="19">
    <source>
        <dbReference type="Proteomes" id="UP000504632"/>
    </source>
</evidence>
<evidence type="ECO:0000256" key="4">
    <source>
        <dbReference type="ARBA" id="ARBA00012094"/>
    </source>
</evidence>
<evidence type="ECO:0000256" key="3">
    <source>
        <dbReference type="ARBA" id="ARBA00010211"/>
    </source>
</evidence>
<protein>
    <recommendedName>
        <fullName evidence="5 15">Fumarylacetoacetase</fullName>
        <ecNumber evidence="4 15">3.7.1.2</ecNumber>
    </recommendedName>
    <alternativeName>
        <fullName evidence="15">Fumarylacetoacetate hydrolase</fullName>
    </alternativeName>
</protein>
<keyword evidence="9 14" id="KW-0460">Magnesium</keyword>
<dbReference type="UniPathway" id="UPA00139">
    <property type="reaction ID" value="UER00341"/>
</dbReference>
<dbReference type="SUPFAM" id="SSF63433">
    <property type="entry name" value="Fumarylacetoacetate hydrolase, FAH, N-terminal domain"/>
    <property type="match status" value="1"/>
</dbReference>
<feature type="domain" description="Fumarylacetoacetase N-terminal" evidence="18">
    <location>
        <begin position="43"/>
        <end position="146"/>
    </location>
</feature>
<proteinExistence type="inferred from homology"/>
<dbReference type="Proteomes" id="UP000504632">
    <property type="component" value="Chromosome 2"/>
</dbReference>
<evidence type="ECO:0000256" key="12">
    <source>
        <dbReference type="PIRSR" id="PIRSR605959-1"/>
    </source>
</evidence>
<evidence type="ECO:0000256" key="8">
    <source>
        <dbReference type="ARBA" id="ARBA00022837"/>
    </source>
</evidence>
<evidence type="ECO:0000259" key="17">
    <source>
        <dbReference type="Pfam" id="PF01557"/>
    </source>
</evidence>
<feature type="binding site" evidence="13">
    <location>
        <position position="272"/>
    </location>
    <ligand>
        <name>substrate</name>
    </ligand>
</feature>
<dbReference type="EC" id="3.7.1.2" evidence="4 15"/>
<dbReference type="InterPro" id="IPR015377">
    <property type="entry name" value="Fumarylacetoacetase_N"/>
</dbReference>
<dbReference type="CTD" id="2184"/>
<dbReference type="Pfam" id="PF09298">
    <property type="entry name" value="FAA_hydrolase_N"/>
    <property type="match status" value="1"/>
</dbReference>
<comment type="similarity">
    <text evidence="3 15">Belongs to the FAH family.</text>
</comment>
<evidence type="ECO:0000259" key="18">
    <source>
        <dbReference type="Pfam" id="PF09298"/>
    </source>
</evidence>
<feature type="domain" description="Fumarylacetoacetase-like C-terminal" evidence="17">
    <location>
        <begin position="153"/>
        <end position="439"/>
    </location>
</feature>
<feature type="binding site" evidence="14">
    <location>
        <position position="229"/>
    </location>
    <ligand>
        <name>Ca(2+)</name>
        <dbReference type="ChEBI" id="CHEBI:29108"/>
    </ligand>
</feature>
<evidence type="ECO:0000256" key="16">
    <source>
        <dbReference type="SAM" id="SignalP"/>
    </source>
</evidence>
<dbReference type="GeneID" id="115830218"/>
<evidence type="ECO:0000256" key="11">
    <source>
        <dbReference type="ARBA" id="ARBA00023232"/>
    </source>
</evidence>
<feature type="binding site" evidence="14">
    <location>
        <position position="154"/>
    </location>
    <ligand>
        <name>Ca(2+)</name>
        <dbReference type="ChEBI" id="CHEBI:29108"/>
    </ligand>
</feature>
<comment type="catalytic activity">
    <reaction evidence="1 15">
        <text>4-fumarylacetoacetate + H2O = acetoacetate + fumarate + H(+)</text>
        <dbReference type="Rhea" id="RHEA:10244"/>
        <dbReference type="ChEBI" id="CHEBI:13705"/>
        <dbReference type="ChEBI" id="CHEBI:15377"/>
        <dbReference type="ChEBI" id="CHEBI:15378"/>
        <dbReference type="ChEBI" id="CHEBI:18034"/>
        <dbReference type="ChEBI" id="CHEBI:29806"/>
        <dbReference type="EC" id="3.7.1.2"/>
    </reaction>
</comment>
<feature type="binding site" evidence="14">
    <location>
        <position position="281"/>
    </location>
    <ligand>
        <name>Mg(2+)</name>
        <dbReference type="ChEBI" id="CHEBI:18420"/>
    </ligand>
</feature>
<evidence type="ECO:0000256" key="1">
    <source>
        <dbReference type="ARBA" id="ARBA00000353"/>
    </source>
</evidence>
<keyword evidence="16" id="KW-0732">Signal</keyword>
<dbReference type="NCBIfam" id="TIGR01266">
    <property type="entry name" value="fum_ac_acetase"/>
    <property type="match status" value="1"/>
</dbReference>
<comment type="cofactor">
    <cofactor evidence="15">
        <name>Mg(2+)</name>
        <dbReference type="ChEBI" id="CHEBI:18420"/>
    </cofactor>
    <cofactor evidence="15">
        <name>Ca(2+)</name>
        <dbReference type="ChEBI" id="CHEBI:29108"/>
    </cofactor>
</comment>
<feature type="binding site" evidence="13">
    <location>
        <position position="268"/>
    </location>
    <ligand>
        <name>substrate</name>
    </ligand>
</feature>
<dbReference type="GO" id="GO:1902000">
    <property type="term" value="P:homogentisate catabolic process"/>
    <property type="evidence" value="ECO:0007669"/>
    <property type="project" value="TreeGrafter"/>
</dbReference>
<dbReference type="PANTHER" id="PTHR43069:SF2">
    <property type="entry name" value="FUMARYLACETOACETASE"/>
    <property type="match status" value="1"/>
</dbReference>
<dbReference type="GO" id="GO:0004334">
    <property type="term" value="F:fumarylacetoacetase activity"/>
    <property type="evidence" value="ECO:0007669"/>
    <property type="project" value="UniProtKB-UniRule"/>
</dbReference>
<feature type="binding site" evidence="13">
    <location>
        <position position="170"/>
    </location>
    <ligand>
        <name>substrate</name>
    </ligand>
</feature>
<feature type="binding site" evidence="13">
    <location>
        <position position="378"/>
    </location>
    <ligand>
        <name>substrate</name>
    </ligand>
</feature>
<dbReference type="InterPro" id="IPR036462">
    <property type="entry name" value="Fumarylacetoacetase_N_sf"/>
</dbReference>
<gene>
    <name evidence="20" type="primary">fah</name>
</gene>